<proteinExistence type="predicted"/>
<evidence type="ECO:0000313" key="2">
    <source>
        <dbReference type="Proteomes" id="UP001224775"/>
    </source>
</evidence>
<dbReference type="EMBL" id="JATAAI010000008">
    <property type="protein sequence ID" value="KAK1743938.1"/>
    <property type="molecule type" value="Genomic_DNA"/>
</dbReference>
<sequence>MLTVGRAFINGLDEPGKIHVILSALKEEYERREWAFPFTFADRWWRDSRQRNDHLAKTTPKQTQEKIGEIAAWKLKEDPTLADYVDSDGLNPFQYAVSVGKKWIDDLDVGTKLGPGWTHVGVRLQSQDTPMMIWIHCLSC</sequence>
<reference evidence="1" key="1">
    <citation type="submission" date="2023-06" db="EMBL/GenBank/DDBJ databases">
        <title>Survivors Of The Sea: Transcriptome response of Skeletonema marinoi to long-term dormancy.</title>
        <authorList>
            <person name="Pinder M.I.M."/>
            <person name="Kourtchenko O."/>
            <person name="Robertson E.K."/>
            <person name="Larsson T."/>
            <person name="Maumus F."/>
            <person name="Osuna-Cruz C.M."/>
            <person name="Vancaester E."/>
            <person name="Stenow R."/>
            <person name="Vandepoele K."/>
            <person name="Ploug H."/>
            <person name="Bruchert V."/>
            <person name="Godhe A."/>
            <person name="Topel M."/>
        </authorList>
    </citation>
    <scope>NUCLEOTIDE SEQUENCE</scope>
    <source>
        <strain evidence="1">R05AC</strain>
    </source>
</reference>
<dbReference type="AlphaFoldDB" id="A0AAD9DFR5"/>
<protein>
    <submittedName>
        <fullName evidence="1">Uncharacterized protein</fullName>
    </submittedName>
</protein>
<name>A0AAD9DFR5_9STRA</name>
<comment type="caution">
    <text evidence="1">The sequence shown here is derived from an EMBL/GenBank/DDBJ whole genome shotgun (WGS) entry which is preliminary data.</text>
</comment>
<organism evidence="1 2">
    <name type="scientific">Skeletonema marinoi</name>
    <dbReference type="NCBI Taxonomy" id="267567"/>
    <lineage>
        <taxon>Eukaryota</taxon>
        <taxon>Sar</taxon>
        <taxon>Stramenopiles</taxon>
        <taxon>Ochrophyta</taxon>
        <taxon>Bacillariophyta</taxon>
        <taxon>Coscinodiscophyceae</taxon>
        <taxon>Thalassiosirophycidae</taxon>
        <taxon>Thalassiosirales</taxon>
        <taxon>Skeletonemataceae</taxon>
        <taxon>Skeletonema</taxon>
        <taxon>Skeletonema marinoi-dohrnii complex</taxon>
    </lineage>
</organism>
<gene>
    <name evidence="1" type="ORF">QTG54_005535</name>
</gene>
<accession>A0AAD9DFR5</accession>
<keyword evidence="2" id="KW-1185">Reference proteome</keyword>
<dbReference type="Proteomes" id="UP001224775">
    <property type="component" value="Unassembled WGS sequence"/>
</dbReference>
<evidence type="ECO:0000313" key="1">
    <source>
        <dbReference type="EMBL" id="KAK1743938.1"/>
    </source>
</evidence>